<dbReference type="GO" id="GO:0046930">
    <property type="term" value="C:pore complex"/>
    <property type="evidence" value="ECO:0007669"/>
    <property type="project" value="UniProtKB-KW"/>
</dbReference>
<feature type="chain" id="PRO_5018298092" evidence="10">
    <location>
        <begin position="20"/>
        <end position="385"/>
    </location>
</feature>
<evidence type="ECO:0000256" key="5">
    <source>
        <dbReference type="ARBA" id="ARBA00022729"/>
    </source>
</evidence>
<feature type="domain" description="Porin" evidence="11">
    <location>
        <begin position="7"/>
        <end position="364"/>
    </location>
</feature>
<evidence type="ECO:0000313" key="12">
    <source>
        <dbReference type="EMBL" id="BBC81991.1"/>
    </source>
</evidence>
<keyword evidence="2" id="KW-0813">Transport</keyword>
<reference evidence="12" key="1">
    <citation type="journal article" date="2018" name="Front. Vet. Sci.">
        <title>A Predominant Clonal Thromboembolic Meningoencephalitis Group of Histophilus somni Assigned by Major Outer Membrane Protein Gene Sequencing and Pulsed-Field Gel Electrophoresis.</title>
        <authorList>
            <person name="Ueno Y."/>
            <person name="Teratani C."/>
            <person name="Misumi W."/>
            <person name="Hoshinoo K."/>
            <person name="Takamatsu D."/>
            <person name="Tagawa Y."/>
            <person name="Katsuda K."/>
        </authorList>
    </citation>
    <scope>NUCLEOTIDE SEQUENCE</scope>
    <source>
        <strain evidence="12">BD100</strain>
    </source>
</reference>
<dbReference type="PANTHER" id="PTHR34501">
    <property type="entry name" value="PROTEIN YDDL-RELATED"/>
    <property type="match status" value="1"/>
</dbReference>
<dbReference type="InterPro" id="IPR050298">
    <property type="entry name" value="Gram-neg_bact_OMP"/>
</dbReference>
<evidence type="ECO:0000256" key="6">
    <source>
        <dbReference type="ARBA" id="ARBA00023065"/>
    </source>
</evidence>
<dbReference type="Pfam" id="PF13609">
    <property type="entry name" value="Porin_4"/>
    <property type="match status" value="1"/>
</dbReference>
<feature type="signal peptide" evidence="10">
    <location>
        <begin position="1"/>
        <end position="19"/>
    </location>
</feature>
<evidence type="ECO:0000256" key="7">
    <source>
        <dbReference type="ARBA" id="ARBA00023114"/>
    </source>
</evidence>
<organism evidence="12">
    <name type="scientific">Histophilus somni</name>
    <name type="common">Haemophilus somnus</name>
    <dbReference type="NCBI Taxonomy" id="731"/>
    <lineage>
        <taxon>Bacteria</taxon>
        <taxon>Pseudomonadati</taxon>
        <taxon>Pseudomonadota</taxon>
        <taxon>Gammaproteobacteria</taxon>
        <taxon>Pasteurellales</taxon>
        <taxon>Pasteurellaceae</taxon>
        <taxon>Histophilus</taxon>
    </lineage>
</organism>
<evidence type="ECO:0000256" key="3">
    <source>
        <dbReference type="ARBA" id="ARBA00022452"/>
    </source>
</evidence>
<sequence length="385" mass="42305">MKKTLVALAVAVVAASANATTVYNQNGTKVEVGGRVDVMLGKFGDAQRTDLRNNNSRVEFKAEHEVQNGLKAIGAVRFGLGDNENEDNSFDGVEVSKLWLGLKHNDIGKVTFGKQNTTADDVQLNDHTYIFGGNNNLVTSGGKVVSFRTVDFPLAEGQTLGFGVDYGFGEAHKKDLQLQGEEAKVRHLKLKNTYGVSAFYAGNFGDIKVNANAGYTVRNNNDLDGPIKSKTDNQHKAWRLATQVEFGPASLGVEYGQTTSENKKLFIGSARYLLVGAKYEVLPDVLNVYTQWQRNGFRSATADKFDLDLSLASVKLKDSLKHKGISGILNEHQKAVQNVFIVGADYAFNKNLKAYAEYANSRVKAHKKQENVRESFYAAGLRVYF</sequence>
<dbReference type="GO" id="GO:0015288">
    <property type="term" value="F:porin activity"/>
    <property type="evidence" value="ECO:0007669"/>
    <property type="project" value="UniProtKB-KW"/>
</dbReference>
<proteinExistence type="predicted"/>
<evidence type="ECO:0000256" key="4">
    <source>
        <dbReference type="ARBA" id="ARBA00022692"/>
    </source>
</evidence>
<dbReference type="EMBL" id="LC371123">
    <property type="protein sequence ID" value="BBC81991.1"/>
    <property type="molecule type" value="Genomic_DNA"/>
</dbReference>
<comment type="subcellular location">
    <subcellularLocation>
        <location evidence="1">Cell outer membrane</location>
        <topology evidence="1">Multi-pass membrane protein</topology>
    </subcellularLocation>
</comment>
<keyword evidence="8" id="KW-0472">Membrane</keyword>
<dbReference type="CDD" id="cd00342">
    <property type="entry name" value="gram_neg_porins"/>
    <property type="match status" value="1"/>
</dbReference>
<dbReference type="GO" id="GO:0009279">
    <property type="term" value="C:cell outer membrane"/>
    <property type="evidence" value="ECO:0007669"/>
    <property type="project" value="UniProtKB-SubCell"/>
</dbReference>
<dbReference type="SUPFAM" id="SSF56935">
    <property type="entry name" value="Porins"/>
    <property type="match status" value="1"/>
</dbReference>
<keyword evidence="9" id="KW-0998">Cell outer membrane</keyword>
<evidence type="ECO:0000256" key="8">
    <source>
        <dbReference type="ARBA" id="ARBA00023136"/>
    </source>
</evidence>
<dbReference type="InterPro" id="IPR033900">
    <property type="entry name" value="Gram_neg_porin_domain"/>
</dbReference>
<dbReference type="PANTHER" id="PTHR34501:SF2">
    <property type="entry name" value="OUTER MEMBRANE PORIN F-RELATED"/>
    <property type="match status" value="1"/>
</dbReference>
<evidence type="ECO:0000256" key="1">
    <source>
        <dbReference type="ARBA" id="ARBA00004571"/>
    </source>
</evidence>
<accession>A0A3G9E419</accession>
<evidence type="ECO:0000256" key="2">
    <source>
        <dbReference type="ARBA" id="ARBA00022448"/>
    </source>
</evidence>
<dbReference type="GO" id="GO:0006811">
    <property type="term" value="P:monoatomic ion transport"/>
    <property type="evidence" value="ECO:0007669"/>
    <property type="project" value="UniProtKB-KW"/>
</dbReference>
<keyword evidence="4" id="KW-0812">Transmembrane</keyword>
<evidence type="ECO:0000259" key="11">
    <source>
        <dbReference type="Pfam" id="PF13609"/>
    </source>
</evidence>
<keyword evidence="7" id="KW-0626">Porin</keyword>
<evidence type="ECO:0000256" key="10">
    <source>
        <dbReference type="SAM" id="SignalP"/>
    </source>
</evidence>
<dbReference type="AlphaFoldDB" id="A0A3G9E419"/>
<dbReference type="Gene3D" id="2.40.160.10">
    <property type="entry name" value="Porin"/>
    <property type="match status" value="1"/>
</dbReference>
<keyword evidence="6" id="KW-0406">Ion transport</keyword>
<name>A0A3G9E419_HISSO</name>
<keyword evidence="3" id="KW-1134">Transmembrane beta strand</keyword>
<dbReference type="InterPro" id="IPR023614">
    <property type="entry name" value="Porin_dom_sf"/>
</dbReference>
<protein>
    <submittedName>
        <fullName evidence="12">Major outer membrane protein</fullName>
    </submittedName>
</protein>
<evidence type="ECO:0000256" key="9">
    <source>
        <dbReference type="ARBA" id="ARBA00023237"/>
    </source>
</evidence>
<keyword evidence="5 10" id="KW-0732">Signal</keyword>